<evidence type="ECO:0000256" key="1">
    <source>
        <dbReference type="SAM" id="Phobius"/>
    </source>
</evidence>
<comment type="caution">
    <text evidence="3">The sequence shown here is derived from an EMBL/GenBank/DDBJ whole genome shotgun (WGS) entry which is preliminary data.</text>
</comment>
<dbReference type="InterPro" id="IPR058208">
    <property type="entry name" value="PACE"/>
</dbReference>
<feature type="transmembrane region" description="Helical" evidence="1">
    <location>
        <begin position="78"/>
        <end position="101"/>
    </location>
</feature>
<accession>Q0FLT0</accession>
<dbReference type="eggNOG" id="COG4125">
    <property type="taxonomic scope" value="Bacteria"/>
</dbReference>
<dbReference type="RefSeq" id="WP_007794612.1">
    <property type="nucleotide sequence ID" value="NZ_DS022276.1"/>
</dbReference>
<evidence type="ECO:0000259" key="2">
    <source>
        <dbReference type="Pfam" id="PF05232"/>
    </source>
</evidence>
<dbReference type="AlphaFoldDB" id="Q0FLT0"/>
<evidence type="ECO:0000313" key="3">
    <source>
        <dbReference type="EMBL" id="EAU45154.1"/>
    </source>
</evidence>
<gene>
    <name evidence="3" type="ORF">R2601_12890</name>
</gene>
<feature type="domain" description="Chlorhexidine efflux transporter" evidence="2">
    <location>
        <begin position="73"/>
        <end position="134"/>
    </location>
</feature>
<name>Q0FLT0_SALBH</name>
<keyword evidence="1" id="KW-0472">Membrane</keyword>
<keyword evidence="1" id="KW-0812">Transmembrane</keyword>
<feature type="transmembrane region" description="Helical" evidence="1">
    <location>
        <begin position="107"/>
        <end position="129"/>
    </location>
</feature>
<reference evidence="3 4" key="1">
    <citation type="journal article" date="2010" name="J. Bacteriol.">
        <title>Genome sequences of Pelagibaca bermudensis HTCC2601T and Maritimibacter alkaliphilus HTCC2654T, the type strains of two marine Roseobacter genera.</title>
        <authorList>
            <person name="Thrash J.C."/>
            <person name="Cho J.C."/>
            <person name="Ferriera S."/>
            <person name="Johnson J."/>
            <person name="Vergin K.L."/>
            <person name="Giovannoni S.J."/>
        </authorList>
    </citation>
    <scope>NUCLEOTIDE SEQUENCE [LARGE SCALE GENOMIC DNA]</scope>
    <source>
        <strain evidence="4">DSM 26914 / JCM 13377 / KCTC 12554 / HTCC2601</strain>
    </source>
</reference>
<dbReference type="Pfam" id="PF05232">
    <property type="entry name" value="BTP"/>
    <property type="match status" value="2"/>
</dbReference>
<dbReference type="EMBL" id="AATQ01000031">
    <property type="protein sequence ID" value="EAU45154.1"/>
    <property type="molecule type" value="Genomic_DNA"/>
</dbReference>
<feature type="transmembrane region" description="Helical" evidence="1">
    <location>
        <begin position="37"/>
        <end position="58"/>
    </location>
</feature>
<dbReference type="Proteomes" id="UP000006230">
    <property type="component" value="Unassembled WGS sequence"/>
</dbReference>
<dbReference type="HOGENOM" id="CLU_120004_0_0_5"/>
<proteinExistence type="predicted"/>
<evidence type="ECO:0000313" key="4">
    <source>
        <dbReference type="Proteomes" id="UP000006230"/>
    </source>
</evidence>
<dbReference type="NCBIfam" id="NF033664">
    <property type="entry name" value="PACE_transport"/>
    <property type="match status" value="1"/>
</dbReference>
<organism evidence="3 4">
    <name type="scientific">Salipiger bermudensis (strain DSM 26914 / JCM 13377 / KCTC 12554 / HTCC2601)</name>
    <name type="common">Pelagibaca bermudensis</name>
    <dbReference type="NCBI Taxonomy" id="314265"/>
    <lineage>
        <taxon>Bacteria</taxon>
        <taxon>Pseudomonadati</taxon>
        <taxon>Pseudomonadota</taxon>
        <taxon>Alphaproteobacteria</taxon>
        <taxon>Rhodobacterales</taxon>
        <taxon>Roseobacteraceae</taxon>
        <taxon>Salipiger</taxon>
    </lineage>
</organism>
<dbReference type="OrthoDB" id="1631120at2"/>
<sequence length="145" mass="16448">MRSPLDRLRHAISFEIVGLLLVIPLGALAFQMPMHDIGVVGIVSATLATLWNLIYNYLFDLGLQRQTGSTEKTKRVRILHAVLFEGGLLVVLMPFIAWYLGISIWQALVMDAAFALFYMLYALCFNWGYDRLFPLPEWQAARAAE</sequence>
<feature type="domain" description="Chlorhexidine efflux transporter" evidence="2">
    <location>
        <begin position="2"/>
        <end position="60"/>
    </location>
</feature>
<protein>
    <recommendedName>
        <fullName evidence="2">Chlorhexidine efflux transporter domain-containing protein</fullName>
    </recommendedName>
</protein>
<dbReference type="InterPro" id="IPR007896">
    <property type="entry name" value="BTP_bacteria"/>
</dbReference>
<keyword evidence="4" id="KW-1185">Reference proteome</keyword>
<keyword evidence="1" id="KW-1133">Transmembrane helix</keyword>
<feature type="transmembrane region" description="Helical" evidence="1">
    <location>
        <begin position="12"/>
        <end position="31"/>
    </location>
</feature>